<dbReference type="Pfam" id="PF04456">
    <property type="entry name" value="DUF503"/>
    <property type="match status" value="1"/>
</dbReference>
<keyword evidence="2" id="KW-1185">Reference proteome</keyword>
<gene>
    <name evidence="1" type="ORF">GCM10010201_06830</name>
</gene>
<dbReference type="SUPFAM" id="SSF103007">
    <property type="entry name" value="Hypothetical protein TT1725"/>
    <property type="match status" value="1"/>
</dbReference>
<comment type="caution">
    <text evidence="1">The sequence shown here is derived from an EMBL/GenBank/DDBJ whole genome shotgun (WGS) entry which is preliminary data.</text>
</comment>
<evidence type="ECO:0000313" key="1">
    <source>
        <dbReference type="EMBL" id="GAA2513656.1"/>
    </source>
</evidence>
<dbReference type="PANTHER" id="PTHR36441:SF1">
    <property type="entry name" value="DUF503 DOMAIN-CONTAINING PROTEIN"/>
    <property type="match status" value="1"/>
</dbReference>
<sequence>MGRTPQAPGPSAYPFPPPVEDGWVGWLAMYTGTAVFDMLLPGDSRSLKQKRSYVRPILAALRRLEVAVAEVGAHELHGRAQIGVGVVAADSGHVREVLDACERLVAARPEIELLSARRALHTDED</sequence>
<protein>
    <submittedName>
        <fullName evidence="1">DUF503 domain-containing protein</fullName>
    </submittedName>
</protein>
<dbReference type="Gene3D" id="3.30.70.1120">
    <property type="entry name" value="TT1725-like"/>
    <property type="match status" value="1"/>
</dbReference>
<dbReference type="InterPro" id="IPR007546">
    <property type="entry name" value="DUF503"/>
</dbReference>
<name>A0ABP6ABR7_9ACTN</name>
<dbReference type="PANTHER" id="PTHR36441">
    <property type="entry name" value="HYPOTHETICAL CYTOSOLIC PROTEIN"/>
    <property type="match status" value="1"/>
</dbReference>
<dbReference type="InterPro" id="IPR036746">
    <property type="entry name" value="TT1725-like_sf"/>
</dbReference>
<dbReference type="EMBL" id="BAAARY010000002">
    <property type="protein sequence ID" value="GAA2513656.1"/>
    <property type="molecule type" value="Genomic_DNA"/>
</dbReference>
<accession>A0ABP6ABR7</accession>
<organism evidence="1 2">
    <name type="scientific">Pilimelia columellifera subsp. columellifera</name>
    <dbReference type="NCBI Taxonomy" id="706583"/>
    <lineage>
        <taxon>Bacteria</taxon>
        <taxon>Bacillati</taxon>
        <taxon>Actinomycetota</taxon>
        <taxon>Actinomycetes</taxon>
        <taxon>Micromonosporales</taxon>
        <taxon>Micromonosporaceae</taxon>
        <taxon>Pilimelia</taxon>
    </lineage>
</organism>
<reference evidence="2" key="1">
    <citation type="journal article" date="2019" name="Int. J. Syst. Evol. Microbiol.">
        <title>The Global Catalogue of Microorganisms (GCM) 10K type strain sequencing project: providing services to taxonomists for standard genome sequencing and annotation.</title>
        <authorList>
            <consortium name="The Broad Institute Genomics Platform"/>
            <consortium name="The Broad Institute Genome Sequencing Center for Infectious Disease"/>
            <person name="Wu L."/>
            <person name="Ma J."/>
        </authorList>
    </citation>
    <scope>NUCLEOTIDE SEQUENCE [LARGE SCALE GENOMIC DNA]</scope>
    <source>
        <strain evidence="2">JCM 3367</strain>
    </source>
</reference>
<proteinExistence type="predicted"/>
<dbReference type="Proteomes" id="UP001499978">
    <property type="component" value="Unassembled WGS sequence"/>
</dbReference>
<evidence type="ECO:0000313" key="2">
    <source>
        <dbReference type="Proteomes" id="UP001499978"/>
    </source>
</evidence>